<evidence type="ECO:0000313" key="11">
    <source>
        <dbReference type="Proteomes" id="UP000094412"/>
    </source>
</evidence>
<evidence type="ECO:0000256" key="8">
    <source>
        <dbReference type="RuleBase" id="RU361270"/>
    </source>
</evidence>
<dbReference type="GO" id="GO:0006144">
    <property type="term" value="P:purine nucleobase metabolic process"/>
    <property type="evidence" value="ECO:0007669"/>
    <property type="project" value="UniProtKB-KW"/>
</dbReference>
<organism evidence="10 11">
    <name type="scientific">Mesorhizobium hungaricum</name>
    <dbReference type="NCBI Taxonomy" id="1566387"/>
    <lineage>
        <taxon>Bacteria</taxon>
        <taxon>Pseudomonadati</taxon>
        <taxon>Pseudomonadota</taxon>
        <taxon>Alphaproteobacteria</taxon>
        <taxon>Hyphomicrobiales</taxon>
        <taxon>Phyllobacteriaceae</taxon>
        <taxon>Mesorhizobium</taxon>
    </lineage>
</organism>
<evidence type="ECO:0000256" key="3">
    <source>
        <dbReference type="ARBA" id="ARBA00009850"/>
    </source>
</evidence>
<keyword evidence="6 8" id="KW-0378">Hydrolase</keyword>
<dbReference type="OrthoDB" id="9792386at2"/>
<evidence type="ECO:0000259" key="9">
    <source>
        <dbReference type="Pfam" id="PF00576"/>
    </source>
</evidence>
<dbReference type="PROSITE" id="PS00768">
    <property type="entry name" value="TRANSTHYRETIN_1"/>
    <property type="match status" value="1"/>
</dbReference>
<dbReference type="InterPro" id="IPR023418">
    <property type="entry name" value="Thyroxine_BS"/>
</dbReference>
<dbReference type="GO" id="GO:0033971">
    <property type="term" value="F:hydroxyisourate hydrolase activity"/>
    <property type="evidence" value="ECO:0007669"/>
    <property type="project" value="UniProtKB-EC"/>
</dbReference>
<evidence type="ECO:0000256" key="4">
    <source>
        <dbReference type="ARBA" id="ARBA00011881"/>
    </source>
</evidence>
<dbReference type="InterPro" id="IPR000895">
    <property type="entry name" value="Transthyretin/HIU_hydrolase"/>
</dbReference>
<keyword evidence="5 8" id="KW-0659">Purine metabolism</keyword>
<dbReference type="InterPro" id="IPR036817">
    <property type="entry name" value="Transthyretin/HIU_hydrolase_sf"/>
</dbReference>
<feature type="binding site" evidence="7">
    <location>
        <position position="121"/>
    </location>
    <ligand>
        <name>substrate</name>
    </ligand>
</feature>
<dbReference type="Pfam" id="PF00576">
    <property type="entry name" value="Transthyretin"/>
    <property type="match status" value="1"/>
</dbReference>
<dbReference type="EMBL" id="MDEO01000021">
    <property type="protein sequence ID" value="OCX24481.1"/>
    <property type="molecule type" value="Genomic_DNA"/>
</dbReference>
<evidence type="ECO:0000256" key="2">
    <source>
        <dbReference type="ARBA" id="ARBA00002704"/>
    </source>
</evidence>
<dbReference type="PANTHER" id="PTHR10395">
    <property type="entry name" value="URICASE AND TRANSTHYRETIN-RELATED"/>
    <property type="match status" value="1"/>
</dbReference>
<dbReference type="RefSeq" id="WP_024925920.1">
    <property type="nucleotide sequence ID" value="NZ_MDEO01000021.1"/>
</dbReference>
<dbReference type="Proteomes" id="UP000094412">
    <property type="component" value="Unassembled WGS sequence"/>
</dbReference>
<dbReference type="NCBIfam" id="TIGR02962">
    <property type="entry name" value="hdxy_isourate"/>
    <property type="match status" value="1"/>
</dbReference>
<sequence length="124" mass="13654">MAETSHTNGGRLTTHVLDTATGKPAAGLLVDLFRLDDGKRVHLKSVTTNSDGRCDAPLLAGDEFRPGEYELVFSAGDYLRRQGTKLLEPAFLDIIPIRFGMAETKHYHVPLLVSPYSYSTYRGS</sequence>
<proteinExistence type="inferred from homology"/>
<comment type="similarity">
    <text evidence="3 8">Belongs to the transthyretin family. 5-hydroxyisourate hydrolase subfamily.</text>
</comment>
<dbReference type="SUPFAM" id="SSF49472">
    <property type="entry name" value="Transthyretin (synonym: prealbumin)"/>
    <property type="match status" value="1"/>
</dbReference>
<dbReference type="PANTHER" id="PTHR10395:SF7">
    <property type="entry name" value="5-HYDROXYISOURATE HYDROLASE"/>
    <property type="match status" value="1"/>
</dbReference>
<dbReference type="AlphaFoldDB" id="A0A1C2ECB4"/>
<comment type="caution">
    <text evidence="10">The sequence shown here is derived from an EMBL/GenBank/DDBJ whole genome shotgun (WGS) entry which is preliminary data.</text>
</comment>
<dbReference type="EC" id="3.5.2.17" evidence="8"/>
<comment type="function">
    <text evidence="2">Catalyzes the hydrolysis of 5-hydroxyisourate (HIU) to 2-oxo-4-hydroxy-4-carboxy-5-ureidoimidazoline (OHCU).</text>
</comment>
<keyword evidence="11" id="KW-1185">Reference proteome</keyword>
<gene>
    <name evidence="10" type="ORF">QV13_01965</name>
</gene>
<feature type="binding site" evidence="7">
    <location>
        <position position="53"/>
    </location>
    <ligand>
        <name>substrate</name>
    </ligand>
</feature>
<evidence type="ECO:0000256" key="7">
    <source>
        <dbReference type="PIRSR" id="PIRSR600895-51"/>
    </source>
</evidence>
<name>A0A1C2ECB4_9HYPH</name>
<feature type="binding site" evidence="7">
    <location>
        <position position="15"/>
    </location>
    <ligand>
        <name>substrate</name>
    </ligand>
</feature>
<dbReference type="InterPro" id="IPR023416">
    <property type="entry name" value="Transthyretin/HIU_hydrolase_d"/>
</dbReference>
<dbReference type="Gene3D" id="2.60.40.180">
    <property type="entry name" value="Transthyretin/hydroxyisourate hydrolase domain"/>
    <property type="match status" value="1"/>
</dbReference>
<dbReference type="PROSITE" id="PS00769">
    <property type="entry name" value="TRANSTHYRETIN_2"/>
    <property type="match status" value="1"/>
</dbReference>
<evidence type="ECO:0000256" key="1">
    <source>
        <dbReference type="ARBA" id="ARBA00001043"/>
    </source>
</evidence>
<feature type="domain" description="Transthyretin/hydroxyisourate hydrolase" evidence="9">
    <location>
        <begin position="12"/>
        <end position="123"/>
    </location>
</feature>
<evidence type="ECO:0000256" key="6">
    <source>
        <dbReference type="ARBA" id="ARBA00022801"/>
    </source>
</evidence>
<dbReference type="PRINTS" id="PR00189">
    <property type="entry name" value="TRNSTHYRETIN"/>
</dbReference>
<evidence type="ECO:0000256" key="5">
    <source>
        <dbReference type="ARBA" id="ARBA00022631"/>
    </source>
</evidence>
<dbReference type="InterPro" id="IPR023419">
    <property type="entry name" value="Transthyretin_CS"/>
</dbReference>
<comment type="catalytic activity">
    <reaction evidence="1 8">
        <text>5-hydroxyisourate + H2O = 5-hydroxy-2-oxo-4-ureido-2,5-dihydro-1H-imidazole-5-carboxylate + H(+)</text>
        <dbReference type="Rhea" id="RHEA:23736"/>
        <dbReference type="ChEBI" id="CHEBI:15377"/>
        <dbReference type="ChEBI" id="CHEBI:15378"/>
        <dbReference type="ChEBI" id="CHEBI:18072"/>
        <dbReference type="ChEBI" id="CHEBI:58639"/>
        <dbReference type="EC" id="3.5.2.17"/>
    </reaction>
</comment>
<protein>
    <recommendedName>
        <fullName evidence="8">5-hydroxyisourate hydrolase</fullName>
        <shortName evidence="8">HIU hydrolase</shortName>
        <shortName evidence="8">HIUHase</shortName>
        <ecNumber evidence="8">3.5.2.17</ecNumber>
    </recommendedName>
</protein>
<reference evidence="10 11" key="1">
    <citation type="submission" date="2016-08" db="EMBL/GenBank/DDBJ databases">
        <title>Whole genome sequence of Mesorhizobium sp. strain UASWS1009 isolated from industrial sewage.</title>
        <authorList>
            <person name="Crovadore J."/>
            <person name="Calmin G."/>
            <person name="Chablais R."/>
            <person name="Cochard B."/>
            <person name="Lefort F."/>
        </authorList>
    </citation>
    <scope>NUCLEOTIDE SEQUENCE [LARGE SCALE GENOMIC DNA]</scope>
    <source>
        <strain evidence="10 11">UASWS1009</strain>
    </source>
</reference>
<dbReference type="FunFam" id="2.60.40.180:FF:000005">
    <property type="entry name" value="5-hydroxyisourate hydrolase"/>
    <property type="match status" value="1"/>
</dbReference>
<accession>A0A1C2ECB4</accession>
<dbReference type="CDD" id="cd05822">
    <property type="entry name" value="TLP_HIUase"/>
    <property type="match status" value="1"/>
</dbReference>
<dbReference type="STRING" id="1566387.QV13_01965"/>
<dbReference type="InterPro" id="IPR014306">
    <property type="entry name" value="Hydroxyisourate_hydrolase"/>
</dbReference>
<comment type="subunit">
    <text evidence="4 8">Homotetramer.</text>
</comment>
<evidence type="ECO:0000313" key="10">
    <source>
        <dbReference type="EMBL" id="OCX24481.1"/>
    </source>
</evidence>